<dbReference type="EMBL" id="DVNZ01000087">
    <property type="protein sequence ID" value="HIU94046.1"/>
    <property type="molecule type" value="Genomic_DNA"/>
</dbReference>
<evidence type="ECO:0000256" key="1">
    <source>
        <dbReference type="ARBA" id="ARBA00022741"/>
    </source>
</evidence>
<dbReference type="InterPro" id="IPR000795">
    <property type="entry name" value="T_Tr_GTP-bd_dom"/>
</dbReference>
<dbReference type="FunFam" id="3.30.70.240:FF:000001">
    <property type="entry name" value="Elongation factor G"/>
    <property type="match status" value="1"/>
</dbReference>
<sequence>MKDYTAKDIRNVGVFGHGGEGKTTLTEAMLFNAGLLERLGKVENGTTTTDFDPEEIKRTISINLALAPLEWKGCKVNVIDAPGFFDFYGEVTAAMELADSALIVVGAVSGPVVGAEKAMAMCQKMGKPRMMVINQLDRENASFEKVMEAVNEKFGPSVVPIQLPIMEGGAFKGYVDIVHMTGRLFDGKGEKETEIPAALAAEAQELYEKLTEAAAESDEELMEKYFDAGELSREEILKGLSIGVREGIVTPVCCTSAALNIGVSTLLDNLVHYLPAADQVRPKAAVDARTGAEVEIKRDGPFAAQVLKTVIDQFGKYSIVKVYAGTLDANLAPYNSSAEKQEKPGAPYLMRGKKTIALERLNAGDIGALGKLQFTATGDTLCDAANPVRFPAIEFPAPCISLAVTAKKQGEDDKVIAGLNRIREEDPTIGIEKNAETGDVLIQGLGEMHIDVVCSKLKNKSNVEAVLSDPRIPYRETIHASAEAEGKHKKQSGGSGQFGVVQMRFEPTADGSDFEFVNAIVGGVVPKEYIPAVEKGLREAMQHGVLAGYPMVGIKATLYDGKYHPVDSKEVAFKSAARLSYKAACAKASPALIEPIYRYDILVPSDYVGDIIGDLNRRRGRMLGMNPVDGGMTEVVAEAPLSEMFKYATDLRSMTQARGSFKSEFVRYEDVPGNLAQKIIEQAKREEEEDE</sequence>
<dbReference type="Gene3D" id="3.30.230.10">
    <property type="match status" value="1"/>
</dbReference>
<dbReference type="SUPFAM" id="SSF54980">
    <property type="entry name" value="EF-G C-terminal domain-like"/>
    <property type="match status" value="2"/>
</dbReference>
<dbReference type="InterPro" id="IPR047872">
    <property type="entry name" value="EFG_IV"/>
</dbReference>
<dbReference type="SUPFAM" id="SSF52540">
    <property type="entry name" value="P-loop containing nucleoside triphosphate hydrolases"/>
    <property type="match status" value="1"/>
</dbReference>
<dbReference type="InterPro" id="IPR005517">
    <property type="entry name" value="Transl_elong_EFG/EF2_IV"/>
</dbReference>
<dbReference type="NCBIfam" id="NF009381">
    <property type="entry name" value="PRK12740.1-5"/>
    <property type="match status" value="1"/>
</dbReference>
<dbReference type="InterPro" id="IPR035649">
    <property type="entry name" value="EFG_V"/>
</dbReference>
<evidence type="ECO:0000256" key="2">
    <source>
        <dbReference type="ARBA" id="ARBA00023134"/>
    </source>
</evidence>
<dbReference type="PRINTS" id="PR00315">
    <property type="entry name" value="ELONGATNFCT"/>
</dbReference>
<dbReference type="Pfam" id="PF22042">
    <property type="entry name" value="EF-G_D2"/>
    <property type="match status" value="1"/>
</dbReference>
<dbReference type="Proteomes" id="UP000824128">
    <property type="component" value="Unassembled WGS sequence"/>
</dbReference>
<proteinExistence type="predicted"/>
<dbReference type="Pfam" id="PF03764">
    <property type="entry name" value="EFG_IV"/>
    <property type="match status" value="1"/>
</dbReference>
<dbReference type="PANTHER" id="PTHR43261:SF6">
    <property type="entry name" value="ELONGATION FACTOR G-LIKE PROTEIN"/>
    <property type="match status" value="1"/>
</dbReference>
<dbReference type="SMART" id="SM00889">
    <property type="entry name" value="EFG_IV"/>
    <property type="match status" value="1"/>
</dbReference>
<dbReference type="InterPro" id="IPR000640">
    <property type="entry name" value="EFG_V-like"/>
</dbReference>
<dbReference type="NCBIfam" id="NF009891">
    <property type="entry name" value="PRK13351.1-1"/>
    <property type="match status" value="1"/>
</dbReference>
<dbReference type="PANTHER" id="PTHR43261">
    <property type="entry name" value="TRANSLATION ELONGATION FACTOR G-RELATED"/>
    <property type="match status" value="1"/>
</dbReference>
<reference evidence="4" key="2">
    <citation type="journal article" date="2021" name="PeerJ">
        <title>Extensive microbial diversity within the chicken gut microbiome revealed by metagenomics and culture.</title>
        <authorList>
            <person name="Gilroy R."/>
            <person name="Ravi A."/>
            <person name="Getino M."/>
            <person name="Pursley I."/>
            <person name="Horton D.L."/>
            <person name="Alikhan N.F."/>
            <person name="Baker D."/>
            <person name="Gharbi K."/>
            <person name="Hall N."/>
            <person name="Watson M."/>
            <person name="Adriaenssens E.M."/>
            <person name="Foster-Nyarko E."/>
            <person name="Jarju S."/>
            <person name="Secka A."/>
            <person name="Antonio M."/>
            <person name="Oren A."/>
            <person name="Chaudhuri R.R."/>
            <person name="La Ragione R."/>
            <person name="Hildebrand F."/>
            <person name="Pallen M.J."/>
        </authorList>
    </citation>
    <scope>NUCLEOTIDE SEQUENCE</scope>
    <source>
        <strain evidence="4">ChiGjej2B2-16831</strain>
    </source>
</reference>
<gene>
    <name evidence="4" type="ORF">IAD24_02690</name>
</gene>
<accession>A0A9D1STC1</accession>
<keyword evidence="4" id="KW-0648">Protein biosynthesis</keyword>
<dbReference type="InterPro" id="IPR009000">
    <property type="entry name" value="Transl_B-barrel_sf"/>
</dbReference>
<keyword evidence="2" id="KW-0342">GTP-binding</keyword>
<protein>
    <submittedName>
        <fullName evidence="4">Elongation factor G</fullName>
    </submittedName>
</protein>
<evidence type="ECO:0000259" key="3">
    <source>
        <dbReference type="PROSITE" id="PS51722"/>
    </source>
</evidence>
<dbReference type="Pfam" id="PF00679">
    <property type="entry name" value="EFG_C"/>
    <property type="match status" value="1"/>
</dbReference>
<comment type="caution">
    <text evidence="4">The sequence shown here is derived from an EMBL/GenBank/DDBJ whole genome shotgun (WGS) entry which is preliminary data.</text>
</comment>
<dbReference type="GO" id="GO:0003924">
    <property type="term" value="F:GTPase activity"/>
    <property type="evidence" value="ECO:0007669"/>
    <property type="project" value="InterPro"/>
</dbReference>
<dbReference type="GO" id="GO:0003746">
    <property type="term" value="F:translation elongation factor activity"/>
    <property type="evidence" value="ECO:0007669"/>
    <property type="project" value="UniProtKB-KW"/>
</dbReference>
<dbReference type="FunFam" id="3.30.230.10:FF:000003">
    <property type="entry name" value="Elongation factor G"/>
    <property type="match status" value="1"/>
</dbReference>
<dbReference type="InterPro" id="IPR027417">
    <property type="entry name" value="P-loop_NTPase"/>
</dbReference>
<dbReference type="Gene3D" id="3.30.70.240">
    <property type="match status" value="1"/>
</dbReference>
<dbReference type="Pfam" id="PF14492">
    <property type="entry name" value="EFG_III"/>
    <property type="match status" value="1"/>
</dbReference>
<dbReference type="CDD" id="cd01434">
    <property type="entry name" value="EFG_mtEFG1_IV"/>
    <property type="match status" value="1"/>
</dbReference>
<feature type="domain" description="Tr-type G" evidence="3">
    <location>
        <begin position="7"/>
        <end position="283"/>
    </location>
</feature>
<dbReference type="GO" id="GO:0005525">
    <property type="term" value="F:GTP binding"/>
    <property type="evidence" value="ECO:0007669"/>
    <property type="project" value="UniProtKB-KW"/>
</dbReference>
<evidence type="ECO:0000313" key="5">
    <source>
        <dbReference type="Proteomes" id="UP000824128"/>
    </source>
</evidence>
<dbReference type="InterPro" id="IPR035647">
    <property type="entry name" value="EFG_III/V"/>
</dbReference>
<dbReference type="NCBIfam" id="TIGR00231">
    <property type="entry name" value="small_GTP"/>
    <property type="match status" value="1"/>
</dbReference>
<dbReference type="Gene3D" id="3.30.70.870">
    <property type="entry name" value="Elongation Factor G (Translational Gtpase), domain 3"/>
    <property type="match status" value="1"/>
</dbReference>
<dbReference type="InterPro" id="IPR014721">
    <property type="entry name" value="Ribsml_uS5_D2-typ_fold_subgr"/>
</dbReference>
<dbReference type="InterPro" id="IPR020568">
    <property type="entry name" value="Ribosomal_Su5_D2-typ_SF"/>
</dbReference>
<evidence type="ECO:0000313" key="4">
    <source>
        <dbReference type="EMBL" id="HIU94046.1"/>
    </source>
</evidence>
<dbReference type="PROSITE" id="PS51722">
    <property type="entry name" value="G_TR_2"/>
    <property type="match status" value="1"/>
</dbReference>
<reference evidence="4" key="1">
    <citation type="submission" date="2020-10" db="EMBL/GenBank/DDBJ databases">
        <authorList>
            <person name="Gilroy R."/>
        </authorList>
    </citation>
    <scope>NUCLEOTIDE SEQUENCE</scope>
    <source>
        <strain evidence="4">ChiGjej2B2-16831</strain>
    </source>
</reference>
<dbReference type="InterPro" id="IPR041095">
    <property type="entry name" value="EFG_II"/>
</dbReference>
<dbReference type="GO" id="GO:0032790">
    <property type="term" value="P:ribosome disassembly"/>
    <property type="evidence" value="ECO:0007669"/>
    <property type="project" value="TreeGrafter"/>
</dbReference>
<dbReference type="CDD" id="cd04170">
    <property type="entry name" value="EF-G_bact"/>
    <property type="match status" value="1"/>
</dbReference>
<dbReference type="SUPFAM" id="SSF54211">
    <property type="entry name" value="Ribosomal protein S5 domain 2-like"/>
    <property type="match status" value="1"/>
</dbReference>
<dbReference type="Gene3D" id="2.40.30.10">
    <property type="entry name" value="Translation factors"/>
    <property type="match status" value="1"/>
</dbReference>
<name>A0A9D1STC1_9FIRM</name>
<dbReference type="SMART" id="SM00838">
    <property type="entry name" value="EFG_C"/>
    <property type="match status" value="1"/>
</dbReference>
<dbReference type="Pfam" id="PF00009">
    <property type="entry name" value="GTP_EFTU"/>
    <property type="match status" value="1"/>
</dbReference>
<dbReference type="AlphaFoldDB" id="A0A9D1STC1"/>
<organism evidence="4 5">
    <name type="scientific">Candidatus Aphodomorpha intestinavium</name>
    <dbReference type="NCBI Taxonomy" id="2840672"/>
    <lineage>
        <taxon>Bacteria</taxon>
        <taxon>Bacillati</taxon>
        <taxon>Bacillota</taxon>
        <taxon>Clostridia</taxon>
        <taxon>Eubacteriales</taxon>
        <taxon>Candidatus Aphodomorpha</taxon>
    </lineage>
</organism>
<dbReference type="Gene3D" id="3.40.50.300">
    <property type="entry name" value="P-loop containing nucleotide triphosphate hydrolases"/>
    <property type="match status" value="1"/>
</dbReference>
<keyword evidence="1" id="KW-0547">Nucleotide-binding</keyword>
<dbReference type="InterPro" id="IPR005225">
    <property type="entry name" value="Small_GTP-bd"/>
</dbReference>
<dbReference type="InterPro" id="IPR053905">
    <property type="entry name" value="EF-G-like_DII"/>
</dbReference>
<dbReference type="CDD" id="cd03713">
    <property type="entry name" value="EFG_mtEFG_C"/>
    <property type="match status" value="1"/>
</dbReference>
<keyword evidence="4" id="KW-0251">Elongation factor</keyword>
<dbReference type="SUPFAM" id="SSF50447">
    <property type="entry name" value="Translation proteins"/>
    <property type="match status" value="1"/>
</dbReference>